<proteinExistence type="predicted"/>
<name>A0ABS6K9Q1_9FIRM</name>
<reference evidence="1 2" key="1">
    <citation type="submission" date="2021-06" db="EMBL/GenBank/DDBJ databases">
        <title>Description of novel taxa of the family Lachnospiraceae.</title>
        <authorList>
            <person name="Chaplin A.V."/>
            <person name="Sokolova S.R."/>
            <person name="Pikina A.P."/>
            <person name="Korzhanova M."/>
            <person name="Belova V."/>
            <person name="Korostin D."/>
            <person name="Efimov B.A."/>
        </authorList>
    </citation>
    <scope>NUCLEOTIDE SEQUENCE [LARGE SCALE GENOMIC DNA]</scope>
    <source>
        <strain evidence="1 2">ASD4241</strain>
    </source>
</reference>
<evidence type="ECO:0000313" key="2">
    <source>
        <dbReference type="Proteomes" id="UP001314681"/>
    </source>
</evidence>
<accession>A0ABS6K9Q1</accession>
<protein>
    <submittedName>
        <fullName evidence="1">Uncharacterized protein</fullName>
    </submittedName>
</protein>
<dbReference type="RefSeq" id="WP_238727016.1">
    <property type="nucleotide sequence ID" value="NZ_JAHQCX010000010.1"/>
</dbReference>
<comment type="caution">
    <text evidence="1">The sequence shown here is derived from an EMBL/GenBank/DDBJ whole genome shotgun (WGS) entry which is preliminary data.</text>
</comment>
<evidence type="ECO:0000313" key="1">
    <source>
        <dbReference type="EMBL" id="MBU9727240.1"/>
    </source>
</evidence>
<gene>
    <name evidence="1" type="ORF">KTH90_14575</name>
</gene>
<dbReference type="EMBL" id="JAHQCX010000010">
    <property type="protein sequence ID" value="MBU9727240.1"/>
    <property type="molecule type" value="Genomic_DNA"/>
</dbReference>
<keyword evidence="2" id="KW-1185">Reference proteome</keyword>
<dbReference type="Proteomes" id="UP001314681">
    <property type="component" value="Unassembled WGS sequence"/>
</dbReference>
<sequence>MKEKILIVEDDLALSAGLCFELQADGYIAMAAYNSAGSGSQLHRPEDGR</sequence>
<organism evidence="1 2">
    <name type="scientific">Diplocloster modestus</name>
    <dbReference type="NCBI Taxonomy" id="2850322"/>
    <lineage>
        <taxon>Bacteria</taxon>
        <taxon>Bacillati</taxon>
        <taxon>Bacillota</taxon>
        <taxon>Clostridia</taxon>
        <taxon>Lachnospirales</taxon>
        <taxon>Lachnospiraceae</taxon>
        <taxon>Diplocloster</taxon>
    </lineage>
</organism>